<accession>G2G9U1</accession>
<name>G2G9U1_9ACTN</name>
<feature type="region of interest" description="Disordered" evidence="1">
    <location>
        <begin position="1"/>
        <end position="22"/>
    </location>
</feature>
<keyword evidence="3" id="KW-1185">Reference proteome</keyword>
<sequence length="34" mass="3571">MINEGGTSLRTGPTGKFAVGSEGRRSCVRFVDNA</sequence>
<dbReference type="AlphaFoldDB" id="G2G9U1"/>
<gene>
    <name evidence="2" type="ORF">SZN_11308</name>
</gene>
<dbReference type="PATRIC" id="fig|700597.3.peg.2215"/>
<evidence type="ECO:0000256" key="1">
    <source>
        <dbReference type="SAM" id="MobiDB-lite"/>
    </source>
</evidence>
<dbReference type="EMBL" id="AGBF01000025">
    <property type="protein sequence ID" value="EGX59763.1"/>
    <property type="molecule type" value="Genomic_DNA"/>
</dbReference>
<evidence type="ECO:0000313" key="2">
    <source>
        <dbReference type="EMBL" id="EGX59763.1"/>
    </source>
</evidence>
<dbReference type="Proteomes" id="UP000004217">
    <property type="component" value="Unassembled WGS sequence"/>
</dbReference>
<feature type="compositionally biased region" description="Polar residues" evidence="1">
    <location>
        <begin position="1"/>
        <end position="11"/>
    </location>
</feature>
<organism evidence="2 3">
    <name type="scientific">Streptomyces zinciresistens K42</name>
    <dbReference type="NCBI Taxonomy" id="700597"/>
    <lineage>
        <taxon>Bacteria</taxon>
        <taxon>Bacillati</taxon>
        <taxon>Actinomycetota</taxon>
        <taxon>Actinomycetes</taxon>
        <taxon>Kitasatosporales</taxon>
        <taxon>Streptomycetaceae</taxon>
        <taxon>Streptomyces</taxon>
    </lineage>
</organism>
<reference evidence="2 3" key="1">
    <citation type="submission" date="2011-08" db="EMBL/GenBank/DDBJ databases">
        <authorList>
            <person name="Lin Y."/>
            <person name="Hao X."/>
            <person name="Johnstone L."/>
            <person name="Miller S.J."/>
            <person name="Wei G."/>
            <person name="Rensing C."/>
        </authorList>
    </citation>
    <scope>NUCLEOTIDE SEQUENCE [LARGE SCALE GENOMIC DNA]</scope>
    <source>
        <strain evidence="2 3">K42</strain>
    </source>
</reference>
<comment type="caution">
    <text evidence="2">The sequence shown here is derived from an EMBL/GenBank/DDBJ whole genome shotgun (WGS) entry which is preliminary data.</text>
</comment>
<protein>
    <submittedName>
        <fullName evidence="2">Uncharacterized protein</fullName>
    </submittedName>
</protein>
<proteinExistence type="predicted"/>
<evidence type="ECO:0000313" key="3">
    <source>
        <dbReference type="Proteomes" id="UP000004217"/>
    </source>
</evidence>